<protein>
    <recommendedName>
        <fullName evidence="3">PmgC</fullName>
    </recommendedName>
</protein>
<evidence type="ECO:0000313" key="2">
    <source>
        <dbReference type="Proteomes" id="UP000191116"/>
    </source>
</evidence>
<reference evidence="1 2" key="1">
    <citation type="submission" date="2017-02" db="EMBL/GenBank/DDBJ databases">
        <authorList>
            <person name="Peterson S.W."/>
        </authorList>
    </citation>
    <scope>NUCLEOTIDE SEQUENCE [LARGE SCALE GENOMIC DNA]</scope>
    <source>
        <strain evidence="1 2">CECT 9189</strain>
    </source>
</reference>
<accession>A0A1T4UIJ0</accession>
<organism evidence="1 2">
    <name type="scientific">Photobacterium toruni</name>
    <dbReference type="NCBI Taxonomy" id="1935446"/>
    <lineage>
        <taxon>Bacteria</taxon>
        <taxon>Pseudomonadati</taxon>
        <taxon>Pseudomonadota</taxon>
        <taxon>Gammaproteobacteria</taxon>
        <taxon>Vibrionales</taxon>
        <taxon>Vibrionaceae</taxon>
        <taxon>Photobacterium</taxon>
    </lineage>
</organism>
<evidence type="ECO:0000313" key="1">
    <source>
        <dbReference type="EMBL" id="SKA52602.1"/>
    </source>
</evidence>
<dbReference type="RefSeq" id="WP_080176026.1">
    <property type="nucleotide sequence ID" value="NZ_AP024857.1"/>
</dbReference>
<gene>
    <name evidence="1" type="ORF">CZ814_03308</name>
</gene>
<dbReference type="Proteomes" id="UP000191116">
    <property type="component" value="Unassembled WGS sequence"/>
</dbReference>
<evidence type="ECO:0008006" key="3">
    <source>
        <dbReference type="Google" id="ProtNLM"/>
    </source>
</evidence>
<dbReference type="AlphaFoldDB" id="A0A1T4UIJ0"/>
<name>A0A1T4UIJ0_9GAMM</name>
<dbReference type="EMBL" id="FUWP01000025">
    <property type="protein sequence ID" value="SKA52602.1"/>
    <property type="molecule type" value="Genomic_DNA"/>
</dbReference>
<dbReference type="OrthoDB" id="5918061at2"/>
<proteinExistence type="predicted"/>
<sequence>MTPNALLERVKAQFVLLLHDETDKLEALLVQALNEYQDKAGAMQQVDISLLQQQEGGISMPPYLLTVISATDTDQVWHETTTKNNKLNVVPTRLSSPPFTVDYLVALSEFDLDNDELPRTATGMLQKYLKVLIEIPNTEREIYMRTASDLPLDGLYSLSELHDRKKQLEDEMELSANMLLPSMILQ</sequence>